<dbReference type="PANTHER" id="PTHR43837">
    <property type="entry name" value="RIBOSOMAL PROTEIN S12 METHYLTHIOTRANSFERASE RIMO"/>
    <property type="match status" value="1"/>
</dbReference>
<evidence type="ECO:0000259" key="10">
    <source>
        <dbReference type="PROSITE" id="PS51449"/>
    </source>
</evidence>
<dbReference type="HAMAP" id="MF_01865">
    <property type="entry name" value="MTTase_RimO"/>
    <property type="match status" value="1"/>
</dbReference>
<dbReference type="Gene3D" id="2.40.50.140">
    <property type="entry name" value="Nucleic acid-binding proteins"/>
    <property type="match status" value="1"/>
</dbReference>
<feature type="binding site" evidence="8">
    <location>
        <position position="183"/>
    </location>
    <ligand>
        <name>[4Fe-4S] cluster</name>
        <dbReference type="ChEBI" id="CHEBI:49883"/>
        <label>2</label>
        <note>4Fe-4S-S-AdoMet</note>
    </ligand>
</feature>
<dbReference type="InterPro" id="IPR012340">
    <property type="entry name" value="NA-bd_OB-fold"/>
</dbReference>
<keyword evidence="13" id="KW-1185">Reference proteome</keyword>
<dbReference type="PROSITE" id="PS50926">
    <property type="entry name" value="TRAM"/>
    <property type="match status" value="1"/>
</dbReference>
<dbReference type="PROSITE" id="PS51918">
    <property type="entry name" value="RADICAL_SAM"/>
    <property type="match status" value="1"/>
</dbReference>
<dbReference type="InterPro" id="IPR013848">
    <property type="entry name" value="Methylthiotransferase_N"/>
</dbReference>
<keyword evidence="12" id="KW-0689">Ribosomal protein</keyword>
<dbReference type="GO" id="GO:0005840">
    <property type="term" value="C:ribosome"/>
    <property type="evidence" value="ECO:0007669"/>
    <property type="project" value="UniProtKB-KW"/>
</dbReference>
<keyword evidence="7 8" id="KW-0411">Iron-sulfur</keyword>
<feature type="binding site" evidence="8">
    <location>
        <position position="176"/>
    </location>
    <ligand>
        <name>[4Fe-4S] cluster</name>
        <dbReference type="ChEBI" id="CHEBI:49883"/>
        <label>2</label>
        <note>4Fe-4S-S-AdoMet</note>
    </ligand>
</feature>
<evidence type="ECO:0000313" key="13">
    <source>
        <dbReference type="Proteomes" id="UP001208690"/>
    </source>
</evidence>
<dbReference type="PROSITE" id="PS51449">
    <property type="entry name" value="MTTASE_N"/>
    <property type="match status" value="1"/>
</dbReference>
<dbReference type="SFLD" id="SFLDG01061">
    <property type="entry name" value="methylthiotransferase"/>
    <property type="match status" value="1"/>
</dbReference>
<dbReference type="RefSeq" id="WP_263844564.1">
    <property type="nucleotide sequence ID" value="NZ_JALIEB010000007.1"/>
</dbReference>
<dbReference type="InterPro" id="IPR002792">
    <property type="entry name" value="TRAM_dom"/>
</dbReference>
<dbReference type="PANTHER" id="PTHR43837:SF1">
    <property type="entry name" value="RIBOSOMAL PROTEIN US12 METHYLTHIOTRANSFERASE RIMO"/>
    <property type="match status" value="1"/>
</dbReference>
<feature type="binding site" evidence="8">
    <location>
        <position position="44"/>
    </location>
    <ligand>
        <name>[4Fe-4S] cluster</name>
        <dbReference type="ChEBI" id="CHEBI:49883"/>
        <label>1</label>
    </ligand>
</feature>
<keyword evidence="4 8" id="KW-0949">S-adenosyl-L-methionine</keyword>
<evidence type="ECO:0000313" key="12">
    <source>
        <dbReference type="EMBL" id="MCV3272240.1"/>
    </source>
</evidence>
<dbReference type="Pfam" id="PF18693">
    <property type="entry name" value="TRAM_2"/>
    <property type="match status" value="1"/>
</dbReference>
<dbReference type="InterPro" id="IPR058240">
    <property type="entry name" value="rSAM_sf"/>
</dbReference>
<organism evidence="12 13">
    <name type="scientific">Roseobacter sinensis</name>
    <dbReference type="NCBI Taxonomy" id="2931391"/>
    <lineage>
        <taxon>Bacteria</taxon>
        <taxon>Pseudomonadati</taxon>
        <taxon>Pseudomonadota</taxon>
        <taxon>Alphaproteobacteria</taxon>
        <taxon>Rhodobacterales</taxon>
        <taxon>Roseobacteraceae</taxon>
        <taxon>Roseobacter</taxon>
    </lineage>
</organism>
<feature type="binding site" evidence="8">
    <location>
        <position position="80"/>
    </location>
    <ligand>
        <name>[4Fe-4S] cluster</name>
        <dbReference type="ChEBI" id="CHEBI:49883"/>
        <label>1</label>
    </ligand>
</feature>
<gene>
    <name evidence="8 12" type="primary">rimO</name>
    <name evidence="12" type="ORF">MUB52_12450</name>
</gene>
<evidence type="ECO:0000256" key="5">
    <source>
        <dbReference type="ARBA" id="ARBA00022723"/>
    </source>
</evidence>
<evidence type="ECO:0000256" key="8">
    <source>
        <dbReference type="HAMAP-Rule" id="MF_01865"/>
    </source>
</evidence>
<dbReference type="Gene3D" id="3.40.50.12160">
    <property type="entry name" value="Methylthiotransferase, N-terminal domain"/>
    <property type="match status" value="1"/>
</dbReference>
<dbReference type="SMART" id="SM00729">
    <property type="entry name" value="Elp3"/>
    <property type="match status" value="1"/>
</dbReference>
<dbReference type="EC" id="2.8.4.4" evidence="8"/>
<dbReference type="Pfam" id="PF04055">
    <property type="entry name" value="Radical_SAM"/>
    <property type="match status" value="1"/>
</dbReference>
<dbReference type="SFLD" id="SFLDG01082">
    <property type="entry name" value="B12-binding_domain_containing"/>
    <property type="match status" value="1"/>
</dbReference>
<evidence type="ECO:0000259" key="11">
    <source>
        <dbReference type="PROSITE" id="PS51918"/>
    </source>
</evidence>
<dbReference type="Gene3D" id="3.80.30.20">
    <property type="entry name" value="tm_1862 like domain"/>
    <property type="match status" value="1"/>
</dbReference>
<feature type="domain" description="MTTase N-terminal" evidence="10">
    <location>
        <begin position="35"/>
        <end position="145"/>
    </location>
</feature>
<dbReference type="InterPro" id="IPR038135">
    <property type="entry name" value="Methylthiotransferase_N_sf"/>
</dbReference>
<feature type="domain" description="TRAM" evidence="9">
    <location>
        <begin position="398"/>
        <end position="466"/>
    </location>
</feature>
<comment type="subcellular location">
    <subcellularLocation>
        <location evidence="8">Cytoplasm</location>
    </subcellularLocation>
</comment>
<evidence type="ECO:0000256" key="2">
    <source>
        <dbReference type="ARBA" id="ARBA00022490"/>
    </source>
</evidence>
<dbReference type="InterPro" id="IPR005839">
    <property type="entry name" value="Methylthiotransferase"/>
</dbReference>
<accession>A0ABT3BFC0</accession>
<comment type="caution">
    <text evidence="12">The sequence shown here is derived from an EMBL/GenBank/DDBJ whole genome shotgun (WGS) entry which is preliminary data.</text>
</comment>
<dbReference type="Pfam" id="PF00919">
    <property type="entry name" value="UPF0004"/>
    <property type="match status" value="1"/>
</dbReference>
<evidence type="ECO:0000256" key="6">
    <source>
        <dbReference type="ARBA" id="ARBA00023004"/>
    </source>
</evidence>
<dbReference type="NCBIfam" id="TIGR00089">
    <property type="entry name" value="MiaB/RimO family radical SAM methylthiotransferase"/>
    <property type="match status" value="1"/>
</dbReference>
<evidence type="ECO:0000259" key="9">
    <source>
        <dbReference type="PROSITE" id="PS50926"/>
    </source>
</evidence>
<dbReference type="SFLD" id="SFLDS00029">
    <property type="entry name" value="Radical_SAM"/>
    <property type="match status" value="1"/>
</dbReference>
<protein>
    <recommendedName>
        <fullName evidence="8">Ribosomal protein uS12 methylthiotransferase RimO</fullName>
        <shortName evidence="8">uS12 MTTase</shortName>
        <shortName evidence="8">uS12 methylthiotransferase</shortName>
        <ecNumber evidence="8">2.8.4.4</ecNumber>
    </recommendedName>
    <alternativeName>
        <fullName evidence="8">Ribosomal protein uS12 (aspartate-C(3))-methylthiotransferase</fullName>
    </alternativeName>
    <alternativeName>
        <fullName evidence="8">Ribosome maturation factor RimO</fullName>
    </alternativeName>
</protein>
<dbReference type="GO" id="GO:0103039">
    <property type="term" value="F:protein methylthiotransferase activity"/>
    <property type="evidence" value="ECO:0007669"/>
    <property type="project" value="UniProtKB-EC"/>
</dbReference>
<comment type="function">
    <text evidence="8">Catalyzes the methylthiolation of an aspartic acid residue of ribosomal protein uS12.</text>
</comment>
<feature type="binding site" evidence="8">
    <location>
        <position position="109"/>
    </location>
    <ligand>
        <name>[4Fe-4S] cluster</name>
        <dbReference type="ChEBI" id="CHEBI:49883"/>
        <label>1</label>
    </ligand>
</feature>
<dbReference type="SUPFAM" id="SSF102114">
    <property type="entry name" value="Radical SAM enzymes"/>
    <property type="match status" value="1"/>
</dbReference>
<keyword evidence="6 8" id="KW-0408">Iron</keyword>
<evidence type="ECO:0000256" key="7">
    <source>
        <dbReference type="ARBA" id="ARBA00023014"/>
    </source>
</evidence>
<keyword evidence="3 8" id="KW-0808">Transferase</keyword>
<proteinExistence type="inferred from homology"/>
<comment type="catalytic activity">
    <reaction evidence="8">
        <text>L-aspartate(89)-[ribosomal protein uS12]-hydrogen + (sulfur carrier)-SH + AH2 + 2 S-adenosyl-L-methionine = 3-methylsulfanyl-L-aspartate(89)-[ribosomal protein uS12]-hydrogen + (sulfur carrier)-H + 5'-deoxyadenosine + L-methionine + A + S-adenosyl-L-homocysteine + 2 H(+)</text>
        <dbReference type="Rhea" id="RHEA:37087"/>
        <dbReference type="Rhea" id="RHEA-COMP:10460"/>
        <dbReference type="Rhea" id="RHEA-COMP:10461"/>
        <dbReference type="Rhea" id="RHEA-COMP:14737"/>
        <dbReference type="Rhea" id="RHEA-COMP:14739"/>
        <dbReference type="ChEBI" id="CHEBI:13193"/>
        <dbReference type="ChEBI" id="CHEBI:15378"/>
        <dbReference type="ChEBI" id="CHEBI:17319"/>
        <dbReference type="ChEBI" id="CHEBI:17499"/>
        <dbReference type="ChEBI" id="CHEBI:29917"/>
        <dbReference type="ChEBI" id="CHEBI:29961"/>
        <dbReference type="ChEBI" id="CHEBI:57844"/>
        <dbReference type="ChEBI" id="CHEBI:57856"/>
        <dbReference type="ChEBI" id="CHEBI:59789"/>
        <dbReference type="ChEBI" id="CHEBI:64428"/>
        <dbReference type="ChEBI" id="CHEBI:73599"/>
        <dbReference type="EC" id="2.8.4.4"/>
    </reaction>
</comment>
<keyword evidence="2 8" id="KW-0963">Cytoplasm</keyword>
<keyword evidence="5 8" id="KW-0479">Metal-binding</keyword>
<sequence>MSTNPPNLRPDLAPEVRLDRAPAARLDGVARPGQPSIGMVSLGCPKALVDSERILTRLRAEGYGISSDYAGAQAVIVNTCGFLDSAKAESLAAIGEALQENGRVIVTGCLGAEPEYITGAHPSVLAVTGPHQYEQVLDAVHAAVPPDPDPFIDLLPASGVSLTPRHYSYLKISEGCNHKCKFCIIPDMRGRLQSRPAQAVLREADKLVESGVKELLVISQDTSAYGVDIKHIEDRGHRAHITDLARDLGALGAWVRLHYVYPYPHVRQLIPLMAEGLVLPYLDIPFQHAHPDVLRRMARPAAAARTLDEIAAWRDICPDLTLRSTFIVGYPGETEAEFQTLLDWMDDAQLDRVGCFQYENVAGARSNALPDHVPEEVKQDRWDRFMAKAQAISEAKLARKVGTRQEVIVDDIDEDGIATCRTKADAPEIDGNLFIDEGTEALRVGDIVTVEVDEAGEYDLWGRLPLGLGSSPRGNR</sequence>
<dbReference type="CDD" id="cd01335">
    <property type="entry name" value="Radical_SAM"/>
    <property type="match status" value="1"/>
</dbReference>
<keyword evidence="1 8" id="KW-0004">4Fe-4S</keyword>
<dbReference type="InterPro" id="IPR005840">
    <property type="entry name" value="Ribosomal_uS12_MeSTrfase_RimO"/>
</dbReference>
<dbReference type="SFLD" id="SFLDF00274">
    <property type="entry name" value="ribosomal_protein_S12_methylth"/>
    <property type="match status" value="1"/>
</dbReference>
<feature type="domain" description="Radical SAM core" evidence="11">
    <location>
        <begin position="162"/>
        <end position="395"/>
    </location>
</feature>
<evidence type="ECO:0000256" key="3">
    <source>
        <dbReference type="ARBA" id="ARBA00022679"/>
    </source>
</evidence>
<evidence type="ECO:0000256" key="1">
    <source>
        <dbReference type="ARBA" id="ARBA00022485"/>
    </source>
</evidence>
<feature type="binding site" evidence="8">
    <location>
        <position position="180"/>
    </location>
    <ligand>
        <name>[4Fe-4S] cluster</name>
        <dbReference type="ChEBI" id="CHEBI:49883"/>
        <label>2</label>
        <note>4Fe-4S-S-AdoMet</note>
    </ligand>
</feature>
<dbReference type="InterPro" id="IPR006638">
    <property type="entry name" value="Elp3/MiaA/NifB-like_rSAM"/>
</dbReference>
<dbReference type="NCBIfam" id="TIGR01125">
    <property type="entry name" value="30S ribosomal protein S12 methylthiotransferase RimO"/>
    <property type="match status" value="1"/>
</dbReference>
<dbReference type="EMBL" id="JALIEB010000007">
    <property type="protein sequence ID" value="MCV3272240.1"/>
    <property type="molecule type" value="Genomic_DNA"/>
</dbReference>
<dbReference type="Proteomes" id="UP001208690">
    <property type="component" value="Unassembled WGS sequence"/>
</dbReference>
<name>A0ABT3BFC0_9RHOB</name>
<dbReference type="InterPro" id="IPR023404">
    <property type="entry name" value="rSAM_horseshoe"/>
</dbReference>
<comment type="cofactor">
    <cofactor evidence="8">
        <name>[4Fe-4S] cluster</name>
        <dbReference type="ChEBI" id="CHEBI:49883"/>
    </cofactor>
    <text evidence="8">Binds 2 [4Fe-4S] clusters. One cluster is coordinated with 3 cysteines and an exchangeable S-adenosyl-L-methionine.</text>
</comment>
<comment type="similarity">
    <text evidence="8">Belongs to the methylthiotransferase family. RimO subfamily.</text>
</comment>
<evidence type="ECO:0000256" key="4">
    <source>
        <dbReference type="ARBA" id="ARBA00022691"/>
    </source>
</evidence>
<keyword evidence="12" id="KW-0687">Ribonucleoprotein</keyword>
<reference evidence="12 13" key="1">
    <citation type="submission" date="2022-04" db="EMBL/GenBank/DDBJ databases">
        <title>Roseobacter sp. WL0113 is a bacterium isolated from neritic sediment.</title>
        <authorList>
            <person name="Wang L."/>
            <person name="He W."/>
            <person name="Zhang D.-F."/>
        </authorList>
    </citation>
    <scope>NUCLEOTIDE SEQUENCE [LARGE SCALE GENOMIC DNA]</scope>
    <source>
        <strain evidence="12 13">WL0113</strain>
    </source>
</reference>
<dbReference type="InterPro" id="IPR007197">
    <property type="entry name" value="rSAM"/>
</dbReference>